<keyword evidence="1" id="KW-0472">Membrane</keyword>
<feature type="non-terminal residue" evidence="3">
    <location>
        <position position="1"/>
    </location>
</feature>
<feature type="transmembrane region" description="Helical" evidence="1">
    <location>
        <begin position="175"/>
        <end position="199"/>
    </location>
</feature>
<evidence type="ECO:0000313" key="3">
    <source>
        <dbReference type="EMBL" id="CAL1537389.1"/>
    </source>
</evidence>
<proteinExistence type="predicted"/>
<keyword evidence="1" id="KW-0812">Transmembrane</keyword>
<dbReference type="SUPFAM" id="SSF48726">
    <property type="entry name" value="Immunoglobulin"/>
    <property type="match status" value="1"/>
</dbReference>
<reference evidence="3 4" key="1">
    <citation type="submission" date="2024-04" db="EMBL/GenBank/DDBJ databases">
        <authorList>
            <consortium name="Genoscope - CEA"/>
            <person name="William W."/>
        </authorList>
    </citation>
    <scope>NUCLEOTIDE SEQUENCE [LARGE SCALE GENOMIC DNA]</scope>
</reference>
<evidence type="ECO:0000313" key="4">
    <source>
        <dbReference type="Proteomes" id="UP001497497"/>
    </source>
</evidence>
<evidence type="ECO:0000259" key="2">
    <source>
        <dbReference type="PROSITE" id="PS50835"/>
    </source>
</evidence>
<keyword evidence="1" id="KW-1133">Transmembrane helix</keyword>
<accession>A0AAV2HUM3</accession>
<dbReference type="Proteomes" id="UP001497497">
    <property type="component" value="Unassembled WGS sequence"/>
</dbReference>
<dbReference type="AlphaFoldDB" id="A0AAV2HUM3"/>
<comment type="caution">
    <text evidence="3">The sequence shown here is derived from an EMBL/GenBank/DDBJ whole genome shotgun (WGS) entry which is preliminary data.</text>
</comment>
<dbReference type="InterPro" id="IPR013783">
    <property type="entry name" value="Ig-like_fold"/>
</dbReference>
<sequence>SLWSLPTRPNVKHAHQTAFIESQPKCQYMFRKPLYCKTNCSAQFYSNNLTIGRYEWLVTVYPNVTGTHSDLIYGANWTRTFNIDNPEVTLIDCPDSIKQGEMLTCQCSVSTASTTVTTTVEWFKKNSVVSLGNQSAILNLNSSNTYEEFTCRATNILNMTGQPVTYRPVLDRYKLSVLMIALSLAGFNGLLVLCLMAFWKRK</sequence>
<gene>
    <name evidence="3" type="ORF">GSLYS_00011302001</name>
</gene>
<dbReference type="PROSITE" id="PS50835">
    <property type="entry name" value="IG_LIKE"/>
    <property type="match status" value="1"/>
</dbReference>
<protein>
    <recommendedName>
        <fullName evidence="2">Ig-like domain-containing protein</fullName>
    </recommendedName>
</protein>
<feature type="non-terminal residue" evidence="3">
    <location>
        <position position="202"/>
    </location>
</feature>
<dbReference type="InterPro" id="IPR036179">
    <property type="entry name" value="Ig-like_dom_sf"/>
</dbReference>
<dbReference type="EMBL" id="CAXITT010000260">
    <property type="protein sequence ID" value="CAL1537389.1"/>
    <property type="molecule type" value="Genomic_DNA"/>
</dbReference>
<dbReference type="Gene3D" id="2.60.40.10">
    <property type="entry name" value="Immunoglobulins"/>
    <property type="match status" value="1"/>
</dbReference>
<keyword evidence="4" id="KW-1185">Reference proteome</keyword>
<evidence type="ECO:0000256" key="1">
    <source>
        <dbReference type="SAM" id="Phobius"/>
    </source>
</evidence>
<name>A0AAV2HUM3_LYMST</name>
<feature type="domain" description="Ig-like" evidence="2">
    <location>
        <begin position="86"/>
        <end position="165"/>
    </location>
</feature>
<organism evidence="3 4">
    <name type="scientific">Lymnaea stagnalis</name>
    <name type="common">Great pond snail</name>
    <name type="synonym">Helix stagnalis</name>
    <dbReference type="NCBI Taxonomy" id="6523"/>
    <lineage>
        <taxon>Eukaryota</taxon>
        <taxon>Metazoa</taxon>
        <taxon>Spiralia</taxon>
        <taxon>Lophotrochozoa</taxon>
        <taxon>Mollusca</taxon>
        <taxon>Gastropoda</taxon>
        <taxon>Heterobranchia</taxon>
        <taxon>Euthyneura</taxon>
        <taxon>Panpulmonata</taxon>
        <taxon>Hygrophila</taxon>
        <taxon>Lymnaeoidea</taxon>
        <taxon>Lymnaeidae</taxon>
        <taxon>Lymnaea</taxon>
    </lineage>
</organism>
<dbReference type="InterPro" id="IPR007110">
    <property type="entry name" value="Ig-like_dom"/>
</dbReference>